<dbReference type="InterPro" id="IPR043717">
    <property type="entry name" value="DUF5658"/>
</dbReference>
<protein>
    <recommendedName>
        <fullName evidence="2">DUF5658 domain-containing protein</fullName>
    </recommendedName>
</protein>
<evidence type="ECO:0000313" key="4">
    <source>
        <dbReference type="Proteomes" id="UP000017840"/>
    </source>
</evidence>
<name>V4GTV8_9EURY</name>
<feature type="domain" description="DUF5658" evidence="2">
    <location>
        <begin position="36"/>
        <end position="121"/>
    </location>
</feature>
<accession>V4GTV8</accession>
<feature type="transmembrane region" description="Helical" evidence="1">
    <location>
        <begin position="99"/>
        <end position="123"/>
    </location>
</feature>
<dbReference type="Pfam" id="PF18902">
    <property type="entry name" value="DUF5658"/>
    <property type="match status" value="1"/>
</dbReference>
<proteinExistence type="predicted"/>
<keyword evidence="4" id="KW-1185">Reference proteome</keyword>
<dbReference type="EMBL" id="ASGZ01000028">
    <property type="protein sequence ID" value="ESP88561.1"/>
    <property type="molecule type" value="Genomic_DNA"/>
</dbReference>
<reference evidence="3 4" key="1">
    <citation type="journal article" date="2013" name="Genome Announc.">
        <title>Draft Genome Sequence of 'Candidatus Halobonum tyrrellensis' Strain G22, Isolated from the Hypersaline Waters of Lake Tyrrell, Australia.</title>
        <authorList>
            <person name="Ugalde J.A."/>
            <person name="Narasingarao P."/>
            <person name="Kuo S."/>
            <person name="Podell S."/>
            <person name="Allen E.E."/>
        </authorList>
    </citation>
    <scope>NUCLEOTIDE SEQUENCE [LARGE SCALE GENOMIC DNA]</scope>
    <source>
        <strain evidence="3 4">G22</strain>
    </source>
</reference>
<keyword evidence="1" id="KW-0812">Transmembrane</keyword>
<gene>
    <name evidence="3" type="ORF">K933_08877</name>
</gene>
<feature type="transmembrane region" description="Helical" evidence="1">
    <location>
        <begin position="32"/>
        <end position="56"/>
    </location>
</feature>
<sequence length="124" mass="12781">MTRTAFEPADDSEEPSGRVAEALDTLARRERALWAVVAFALVGDLLLTGYGLSIGLVEQNPVAASVLGAHGLVGMAALKLPATALALGWRAVLPSLYRGVVPVALALPWLVALGVNAGLILVVS</sequence>
<feature type="transmembrane region" description="Helical" evidence="1">
    <location>
        <begin position="62"/>
        <end position="87"/>
    </location>
</feature>
<dbReference type="eggNOG" id="arCOG08153">
    <property type="taxonomic scope" value="Archaea"/>
</dbReference>
<keyword evidence="1" id="KW-0472">Membrane</keyword>
<comment type="caution">
    <text evidence="3">The sequence shown here is derived from an EMBL/GenBank/DDBJ whole genome shotgun (WGS) entry which is preliminary data.</text>
</comment>
<keyword evidence="1" id="KW-1133">Transmembrane helix</keyword>
<dbReference type="AlphaFoldDB" id="V4GTV8"/>
<evidence type="ECO:0000256" key="1">
    <source>
        <dbReference type="SAM" id="Phobius"/>
    </source>
</evidence>
<organism evidence="3 4">
    <name type="scientific">Candidatus Halobonum tyrrellensis G22</name>
    <dbReference type="NCBI Taxonomy" id="1324957"/>
    <lineage>
        <taxon>Archaea</taxon>
        <taxon>Methanobacteriati</taxon>
        <taxon>Methanobacteriota</taxon>
        <taxon>Stenosarchaea group</taxon>
        <taxon>Halobacteria</taxon>
        <taxon>Halobacteriales</taxon>
        <taxon>Haloferacaceae</taxon>
        <taxon>Candidatus Halobonum</taxon>
    </lineage>
</organism>
<dbReference type="Proteomes" id="UP000017840">
    <property type="component" value="Unassembled WGS sequence"/>
</dbReference>
<evidence type="ECO:0000259" key="2">
    <source>
        <dbReference type="Pfam" id="PF18902"/>
    </source>
</evidence>
<evidence type="ECO:0000313" key="3">
    <source>
        <dbReference type="EMBL" id="ESP88561.1"/>
    </source>
</evidence>